<dbReference type="Proteomes" id="UP000266861">
    <property type="component" value="Unassembled WGS sequence"/>
</dbReference>
<feature type="transmembrane region" description="Helical" evidence="2">
    <location>
        <begin position="20"/>
        <end position="42"/>
    </location>
</feature>
<feature type="domain" description="Glucosyltransferase 24 catalytic" evidence="3">
    <location>
        <begin position="41"/>
        <end position="86"/>
    </location>
</feature>
<proteinExistence type="predicted"/>
<dbReference type="Pfam" id="PF18404">
    <property type="entry name" value="Glyco_transf_24"/>
    <property type="match status" value="1"/>
</dbReference>
<keyword evidence="2" id="KW-1133">Transmembrane helix</keyword>
<name>A0A397JIH8_9GLOM</name>
<feature type="region of interest" description="Disordered" evidence="1">
    <location>
        <begin position="109"/>
        <end position="130"/>
    </location>
</feature>
<dbReference type="GO" id="GO:0036503">
    <property type="term" value="P:ERAD pathway"/>
    <property type="evidence" value="ECO:0007669"/>
    <property type="project" value="TreeGrafter"/>
</dbReference>
<dbReference type="EMBL" id="PQFF01000057">
    <property type="protein sequence ID" value="RHZ85776.1"/>
    <property type="molecule type" value="Genomic_DNA"/>
</dbReference>
<keyword evidence="2" id="KW-0812">Transmembrane</keyword>
<accession>A0A397JIH8</accession>
<dbReference type="OrthoDB" id="5407115at2759"/>
<organism evidence="4 5">
    <name type="scientific">Diversispora epigaea</name>
    <dbReference type="NCBI Taxonomy" id="1348612"/>
    <lineage>
        <taxon>Eukaryota</taxon>
        <taxon>Fungi</taxon>
        <taxon>Fungi incertae sedis</taxon>
        <taxon>Mucoromycota</taxon>
        <taxon>Glomeromycotina</taxon>
        <taxon>Glomeromycetes</taxon>
        <taxon>Diversisporales</taxon>
        <taxon>Diversisporaceae</taxon>
        <taxon>Diversispora</taxon>
    </lineage>
</organism>
<dbReference type="AlphaFoldDB" id="A0A397JIH8"/>
<dbReference type="PANTHER" id="PTHR11226:SF0">
    <property type="entry name" value="UDP-GLUCOSE:GLYCOPROTEIN GLUCOSYLTRANSFERASE"/>
    <property type="match status" value="1"/>
</dbReference>
<evidence type="ECO:0000256" key="2">
    <source>
        <dbReference type="SAM" id="Phobius"/>
    </source>
</evidence>
<sequence>MHKLLVFGIWDLGFWQKILIIIWDLGFGILAFGISAFGFRIWAAGISIATAKTIDLCNNPLTKEPKLFIAKRKIPEWKSYYEKVANLAARIAQRKGSISVNNEIQDHDNEINDKTYDDKTNYETKDKTNDKSKEKIIVKESINAISSTSPTTHIKDEL</sequence>
<dbReference type="STRING" id="1348612.A0A397JIH8"/>
<dbReference type="GO" id="GO:0005783">
    <property type="term" value="C:endoplasmic reticulum"/>
    <property type="evidence" value="ECO:0007669"/>
    <property type="project" value="TreeGrafter"/>
</dbReference>
<reference evidence="4 5" key="1">
    <citation type="submission" date="2018-08" db="EMBL/GenBank/DDBJ databases">
        <title>Genome and evolution of the arbuscular mycorrhizal fungus Diversispora epigaea (formerly Glomus versiforme) and its bacterial endosymbionts.</title>
        <authorList>
            <person name="Sun X."/>
            <person name="Fei Z."/>
            <person name="Harrison M."/>
        </authorList>
    </citation>
    <scope>NUCLEOTIDE SEQUENCE [LARGE SCALE GENOMIC DNA]</scope>
    <source>
        <strain evidence="4 5">IT104</strain>
    </source>
</reference>
<evidence type="ECO:0000313" key="4">
    <source>
        <dbReference type="EMBL" id="RHZ85776.1"/>
    </source>
</evidence>
<dbReference type="InterPro" id="IPR040497">
    <property type="entry name" value="Glyco_transf_24"/>
</dbReference>
<evidence type="ECO:0000259" key="3">
    <source>
        <dbReference type="Pfam" id="PF18404"/>
    </source>
</evidence>
<keyword evidence="5" id="KW-1185">Reference proteome</keyword>
<protein>
    <recommendedName>
        <fullName evidence="3">Glucosyltransferase 24 catalytic domain-containing protein</fullName>
    </recommendedName>
</protein>
<dbReference type="InterPro" id="IPR009448">
    <property type="entry name" value="UDP-g_GGtrans"/>
</dbReference>
<comment type="caution">
    <text evidence="4">The sequence shown here is derived from an EMBL/GenBank/DDBJ whole genome shotgun (WGS) entry which is preliminary data.</text>
</comment>
<dbReference type="GO" id="GO:0051082">
    <property type="term" value="F:unfolded protein binding"/>
    <property type="evidence" value="ECO:0007669"/>
    <property type="project" value="TreeGrafter"/>
</dbReference>
<evidence type="ECO:0000256" key="1">
    <source>
        <dbReference type="SAM" id="MobiDB-lite"/>
    </source>
</evidence>
<evidence type="ECO:0000313" key="5">
    <source>
        <dbReference type="Proteomes" id="UP000266861"/>
    </source>
</evidence>
<keyword evidence="2" id="KW-0472">Membrane</keyword>
<dbReference type="PANTHER" id="PTHR11226">
    <property type="entry name" value="UDP-GLUCOSE GLYCOPROTEIN:GLUCOSYLTRANSFERASE"/>
    <property type="match status" value="1"/>
</dbReference>
<dbReference type="GO" id="GO:0018279">
    <property type="term" value="P:protein N-linked glycosylation via asparagine"/>
    <property type="evidence" value="ECO:0007669"/>
    <property type="project" value="TreeGrafter"/>
</dbReference>
<gene>
    <name evidence="4" type="ORF">Glove_60g49</name>
</gene>
<dbReference type="GO" id="GO:0003980">
    <property type="term" value="F:UDP-glucose:glycoprotein glucosyltransferase activity"/>
    <property type="evidence" value="ECO:0007669"/>
    <property type="project" value="InterPro"/>
</dbReference>